<dbReference type="Proteomes" id="UP000198740">
    <property type="component" value="Unassembled WGS sequence"/>
</dbReference>
<reference evidence="3 5" key="2">
    <citation type="submission" date="2019-06" db="EMBL/GenBank/DDBJ databases">
        <title>Pseudomonas bimorpha sp. nov. isolated from bovine raw milk and skim milk concentrate.</title>
        <authorList>
            <person name="Hofmann K."/>
            <person name="Huptas C."/>
            <person name="Doll E."/>
            <person name="Scherer S."/>
            <person name="Wenning M."/>
        </authorList>
    </citation>
    <scope>NUCLEOTIDE SEQUENCE [LARGE SCALE GENOMIC DNA]</scope>
    <source>
        <strain evidence="3 5">DSM 17515</strain>
    </source>
</reference>
<dbReference type="EMBL" id="VFES01000006">
    <property type="protein sequence ID" value="TWR66740.1"/>
    <property type="molecule type" value="Genomic_DNA"/>
</dbReference>
<evidence type="ECO:0000313" key="2">
    <source>
        <dbReference type="EMBL" id="SDR33298.1"/>
    </source>
</evidence>
<comment type="caution">
    <text evidence="3">The sequence shown here is derived from an EMBL/GenBank/DDBJ whole genome shotgun (WGS) entry which is preliminary data.</text>
</comment>
<evidence type="ECO:0000313" key="4">
    <source>
        <dbReference type="Proteomes" id="UP000198740"/>
    </source>
</evidence>
<sequence length="104" mass="10756">MMRFTSTLALAASLTLLSLGAQAAAPSNWPAGARDSFVKDCTSAASQNVDVKTATAHCECGADKINAELSTAEIKELMTNQNASPALKNKAVAAISSCKVVKKK</sequence>
<organism evidence="3 5">
    <name type="scientific">Pseudomonas grimontii</name>
    <dbReference type="NCBI Taxonomy" id="129847"/>
    <lineage>
        <taxon>Bacteria</taxon>
        <taxon>Pseudomonadati</taxon>
        <taxon>Pseudomonadota</taxon>
        <taxon>Gammaproteobacteria</taxon>
        <taxon>Pseudomonadales</taxon>
        <taxon>Pseudomonadaceae</taxon>
        <taxon>Pseudomonas</taxon>
    </lineage>
</organism>
<dbReference type="Proteomes" id="UP000317267">
    <property type="component" value="Unassembled WGS sequence"/>
</dbReference>
<protein>
    <submittedName>
        <fullName evidence="3">Uncharacterized protein</fullName>
    </submittedName>
</protein>
<reference evidence="2 4" key="1">
    <citation type="submission" date="2016-10" db="EMBL/GenBank/DDBJ databases">
        <authorList>
            <person name="Varghese N."/>
            <person name="Submissions S."/>
        </authorList>
    </citation>
    <scope>NUCLEOTIDE SEQUENCE [LARGE SCALE GENOMIC DNA]</scope>
    <source>
        <strain evidence="2 4">BS2976</strain>
    </source>
</reference>
<feature type="chain" id="PRO_5044371599" evidence="1">
    <location>
        <begin position="24"/>
        <end position="104"/>
    </location>
</feature>
<dbReference type="AlphaFoldDB" id="A0A1H1I7I3"/>
<evidence type="ECO:0000256" key="1">
    <source>
        <dbReference type="SAM" id="SignalP"/>
    </source>
</evidence>
<dbReference type="OrthoDB" id="7029980at2"/>
<accession>A0A1H1I7I3</accession>
<evidence type="ECO:0000313" key="3">
    <source>
        <dbReference type="EMBL" id="TWR66740.1"/>
    </source>
</evidence>
<keyword evidence="1" id="KW-0732">Signal</keyword>
<dbReference type="RefSeq" id="WP_090406561.1">
    <property type="nucleotide sequence ID" value="NZ_CAUSAB010000053.1"/>
</dbReference>
<gene>
    <name evidence="3" type="ORF">FIV39_12725</name>
    <name evidence="2" type="ORF">SAMN04490186_5235</name>
</gene>
<proteinExistence type="predicted"/>
<name>A0A1H1I7I3_9PSED</name>
<dbReference type="EMBL" id="FNKM01000002">
    <property type="protein sequence ID" value="SDR33298.1"/>
    <property type="molecule type" value="Genomic_DNA"/>
</dbReference>
<keyword evidence="4" id="KW-1185">Reference proteome</keyword>
<evidence type="ECO:0000313" key="5">
    <source>
        <dbReference type="Proteomes" id="UP000317267"/>
    </source>
</evidence>
<feature type="signal peptide" evidence="1">
    <location>
        <begin position="1"/>
        <end position="23"/>
    </location>
</feature>